<sequence>MTYRIVMLLLFVSSVAFSQEAPKSYSFSLEEAVNYALDSSYTAINARRDVAKALKQKWETTADGLPQINGSVDYQNQLKQPVTFIPAEFSGGEPGTFTPVTFGAKQSANLTATLSQVIFDGSYLVALKASTAFLEFSENANEKTRLEVRKGVINAYGGVLLTEESVSIVEKNIDAITDNLSETQALYEEGFAEEEDAEQLQITKLQLENQLSNTKRQADIAKQMFNLALGIPVSAPVVFKDGLEQLTLENVSLEISEQELAVEENVDYKIADNLTKQRELELKLEKSKALPSVNAFVNYGTQTQDDDFVFFDSDTRWFQSSIFGVSINVPIFSSLKRSARTQRAAIALDQAQTDLEQTIQQIQLDTDTARSDYQFAIESYQTAQKNLELAERIENKNQIKFREGISTSFDLRQAQTQLYNAQQELLQSMVNVITTKAELETVLNTPQLRVPYQESK</sequence>
<dbReference type="Gene3D" id="1.20.1600.10">
    <property type="entry name" value="Outer membrane efflux proteins (OEP)"/>
    <property type="match status" value="1"/>
</dbReference>
<proteinExistence type="inferred from homology"/>
<accession>A3U5G6</accession>
<keyword evidence="4" id="KW-1134">Transmembrane beta strand</keyword>
<dbReference type="GO" id="GO:1990281">
    <property type="term" value="C:efflux pump complex"/>
    <property type="evidence" value="ECO:0007669"/>
    <property type="project" value="TreeGrafter"/>
</dbReference>
<dbReference type="GO" id="GO:0015562">
    <property type="term" value="F:efflux transmembrane transporter activity"/>
    <property type="evidence" value="ECO:0007669"/>
    <property type="project" value="InterPro"/>
</dbReference>
<dbReference type="GO" id="GO:0015288">
    <property type="term" value="F:porin activity"/>
    <property type="evidence" value="ECO:0007669"/>
    <property type="project" value="TreeGrafter"/>
</dbReference>
<dbReference type="GeneID" id="89452191"/>
<evidence type="ECO:0000256" key="4">
    <source>
        <dbReference type="ARBA" id="ARBA00022452"/>
    </source>
</evidence>
<dbReference type="Pfam" id="PF02321">
    <property type="entry name" value="OEP"/>
    <property type="match status" value="2"/>
</dbReference>
<evidence type="ECO:0000256" key="2">
    <source>
        <dbReference type="ARBA" id="ARBA00007613"/>
    </source>
</evidence>
<keyword evidence="5" id="KW-0812">Transmembrane</keyword>
<protein>
    <submittedName>
        <fullName evidence="10">Outer membrane efflux protein, putative</fullName>
    </submittedName>
</protein>
<evidence type="ECO:0000256" key="7">
    <source>
        <dbReference type="ARBA" id="ARBA00023237"/>
    </source>
</evidence>
<evidence type="ECO:0000313" key="10">
    <source>
        <dbReference type="EMBL" id="EAP87483.1"/>
    </source>
</evidence>
<evidence type="ECO:0000256" key="9">
    <source>
        <dbReference type="SAM" id="SignalP"/>
    </source>
</evidence>
<evidence type="ECO:0000256" key="5">
    <source>
        <dbReference type="ARBA" id="ARBA00022692"/>
    </source>
</evidence>
<feature type="chain" id="PRO_5002659818" evidence="9">
    <location>
        <begin position="19"/>
        <end position="456"/>
    </location>
</feature>
<dbReference type="STRING" id="216432.CA2559_01970"/>
<evidence type="ECO:0000313" key="11">
    <source>
        <dbReference type="Proteomes" id="UP000002297"/>
    </source>
</evidence>
<comment type="similarity">
    <text evidence="2">Belongs to the outer membrane factor (OMF) (TC 1.B.17) family.</text>
</comment>
<dbReference type="KEGG" id="cat:CA2559_01970"/>
<dbReference type="HOGENOM" id="CLU_012817_10_0_10"/>
<feature type="coiled-coil region" evidence="8">
    <location>
        <begin position="197"/>
        <end position="224"/>
    </location>
</feature>
<dbReference type="InterPro" id="IPR051906">
    <property type="entry name" value="TolC-like"/>
</dbReference>
<dbReference type="Proteomes" id="UP000002297">
    <property type="component" value="Chromosome"/>
</dbReference>
<dbReference type="RefSeq" id="WP_013186161.1">
    <property type="nucleotide sequence ID" value="NC_014230.1"/>
</dbReference>
<evidence type="ECO:0000256" key="1">
    <source>
        <dbReference type="ARBA" id="ARBA00004442"/>
    </source>
</evidence>
<dbReference type="eggNOG" id="COG1538">
    <property type="taxonomic scope" value="Bacteria"/>
</dbReference>
<comment type="subcellular location">
    <subcellularLocation>
        <location evidence="1">Cell outer membrane</location>
    </subcellularLocation>
</comment>
<keyword evidence="11" id="KW-1185">Reference proteome</keyword>
<keyword evidence="7" id="KW-0998">Cell outer membrane</keyword>
<name>A3U5G6_CROAH</name>
<keyword evidence="9" id="KW-0732">Signal</keyword>
<dbReference type="EMBL" id="CP002046">
    <property type="protein sequence ID" value="EAP87483.1"/>
    <property type="molecule type" value="Genomic_DNA"/>
</dbReference>
<dbReference type="OrthoDB" id="367883at2"/>
<gene>
    <name evidence="10" type="ordered locus">CA2559_01970</name>
</gene>
<keyword evidence="3" id="KW-0813">Transport</keyword>
<feature type="signal peptide" evidence="9">
    <location>
        <begin position="1"/>
        <end position="18"/>
    </location>
</feature>
<dbReference type="InterPro" id="IPR003423">
    <property type="entry name" value="OMP_efflux"/>
</dbReference>
<dbReference type="PANTHER" id="PTHR30026:SF20">
    <property type="entry name" value="OUTER MEMBRANE PROTEIN TOLC"/>
    <property type="match status" value="1"/>
</dbReference>
<evidence type="ECO:0000256" key="8">
    <source>
        <dbReference type="SAM" id="Coils"/>
    </source>
</evidence>
<dbReference type="GO" id="GO:0009279">
    <property type="term" value="C:cell outer membrane"/>
    <property type="evidence" value="ECO:0007669"/>
    <property type="project" value="UniProtKB-SubCell"/>
</dbReference>
<keyword evidence="6" id="KW-0472">Membrane</keyword>
<dbReference type="PANTHER" id="PTHR30026">
    <property type="entry name" value="OUTER MEMBRANE PROTEIN TOLC"/>
    <property type="match status" value="1"/>
</dbReference>
<organism evidence="10 11">
    <name type="scientific">Croceibacter atlanticus (strain ATCC BAA-628 / JCM 21780 / CIP 108009 / IAM 15332 / KCTC 12090 / HTCC2559)</name>
    <dbReference type="NCBI Taxonomy" id="216432"/>
    <lineage>
        <taxon>Bacteria</taxon>
        <taxon>Pseudomonadati</taxon>
        <taxon>Bacteroidota</taxon>
        <taxon>Flavobacteriia</taxon>
        <taxon>Flavobacteriales</taxon>
        <taxon>Flavobacteriaceae</taxon>
        <taxon>Croceibacter</taxon>
    </lineage>
</organism>
<evidence type="ECO:0000256" key="6">
    <source>
        <dbReference type="ARBA" id="ARBA00023136"/>
    </source>
</evidence>
<reference evidence="10 11" key="1">
    <citation type="journal article" date="2010" name="J. Bacteriol.">
        <title>The complete genome sequence of Croceibacter atlanticus HTCC2559T.</title>
        <authorList>
            <person name="Oh H.M."/>
            <person name="Kang I."/>
            <person name="Ferriera S."/>
            <person name="Giovannoni S.J."/>
            <person name="Cho J.C."/>
        </authorList>
    </citation>
    <scope>NUCLEOTIDE SEQUENCE [LARGE SCALE GENOMIC DNA]</scope>
    <source>
        <strain evidence="11">ATCC BAA-628 / HTCC2559 / KCTC 12090</strain>
    </source>
</reference>
<evidence type="ECO:0000256" key="3">
    <source>
        <dbReference type="ARBA" id="ARBA00022448"/>
    </source>
</evidence>
<dbReference type="AlphaFoldDB" id="A3U5G6"/>
<dbReference type="SUPFAM" id="SSF56954">
    <property type="entry name" value="Outer membrane efflux proteins (OEP)"/>
    <property type="match status" value="1"/>
</dbReference>
<keyword evidence="8" id="KW-0175">Coiled coil</keyword>